<evidence type="ECO:0000313" key="2">
    <source>
        <dbReference type="EMBL" id="KXJ87299.1"/>
    </source>
</evidence>
<dbReference type="EMBL" id="KQ964263">
    <property type="protein sequence ID" value="KXJ87299.1"/>
    <property type="molecule type" value="Genomic_DNA"/>
</dbReference>
<evidence type="ECO:0000313" key="3">
    <source>
        <dbReference type="Proteomes" id="UP000070501"/>
    </source>
</evidence>
<dbReference type="AlphaFoldDB" id="A0A136IRG3"/>
<organism evidence="2 3">
    <name type="scientific">Microdochium bolleyi</name>
    <dbReference type="NCBI Taxonomy" id="196109"/>
    <lineage>
        <taxon>Eukaryota</taxon>
        <taxon>Fungi</taxon>
        <taxon>Dikarya</taxon>
        <taxon>Ascomycota</taxon>
        <taxon>Pezizomycotina</taxon>
        <taxon>Sordariomycetes</taxon>
        <taxon>Xylariomycetidae</taxon>
        <taxon>Xylariales</taxon>
        <taxon>Microdochiaceae</taxon>
        <taxon>Microdochium</taxon>
    </lineage>
</organism>
<feature type="region of interest" description="Disordered" evidence="1">
    <location>
        <begin position="10"/>
        <end position="47"/>
    </location>
</feature>
<dbReference type="Gene3D" id="3.40.50.720">
    <property type="entry name" value="NAD(P)-binding Rossmann-like Domain"/>
    <property type="match status" value="1"/>
</dbReference>
<gene>
    <name evidence="2" type="ORF">Micbo1qcDRAFT_179171</name>
</gene>
<name>A0A136IRG3_9PEZI</name>
<reference evidence="3" key="1">
    <citation type="submission" date="2016-02" db="EMBL/GenBank/DDBJ databases">
        <title>Draft genome sequence of Microdochium bolleyi, a fungal endophyte of beachgrass.</title>
        <authorList>
            <consortium name="DOE Joint Genome Institute"/>
            <person name="David A.S."/>
            <person name="May G."/>
            <person name="Haridas S."/>
            <person name="Lim J."/>
            <person name="Wang M."/>
            <person name="Labutti K."/>
            <person name="Lipzen A."/>
            <person name="Barry K."/>
            <person name="Grigoriev I.V."/>
        </authorList>
    </citation>
    <scope>NUCLEOTIDE SEQUENCE [LARGE SCALE GENOMIC DNA]</scope>
    <source>
        <strain evidence="3">J235TASD1</strain>
    </source>
</reference>
<dbReference type="Proteomes" id="UP000070501">
    <property type="component" value="Unassembled WGS sequence"/>
</dbReference>
<protein>
    <submittedName>
        <fullName evidence="2">Uncharacterized protein</fullName>
    </submittedName>
</protein>
<feature type="compositionally biased region" description="Low complexity" evidence="1">
    <location>
        <begin position="15"/>
        <end position="25"/>
    </location>
</feature>
<sequence length="223" mass="24117">MAPKAIAMTLAGLPARPASPRSSESSSHRRQHVERRYGGGGVPPAPYEPERYLQSYGASKTLSKRKALDPVAQGCPSTAGMLAALYNGDTGPVAMLGPGYFIDVRDTARLHVAAAVLPGVKSERIFGFADTFNGNLLLLILRKLYLDMTFPDASLGGQDLSDIVPRARAEQLLRIWAGTDGRVWKRLCRPTPRVLIEGEWELVGQGSTNKAGRMSVQREGQTS</sequence>
<evidence type="ECO:0000256" key="1">
    <source>
        <dbReference type="SAM" id="MobiDB-lite"/>
    </source>
</evidence>
<dbReference type="InParanoid" id="A0A136IRG3"/>
<dbReference type="OrthoDB" id="2735536at2759"/>
<proteinExistence type="predicted"/>
<keyword evidence="3" id="KW-1185">Reference proteome</keyword>
<accession>A0A136IRG3</accession>
<dbReference type="STRING" id="196109.A0A136IRG3"/>